<proteinExistence type="predicted"/>
<dbReference type="PANTHER" id="PTHR35658">
    <property type="entry name" value="RCG58666, ISOFORM CRA_A"/>
    <property type="match status" value="1"/>
</dbReference>
<protein>
    <submittedName>
        <fullName evidence="1">Uncharacterized protein</fullName>
    </submittedName>
</protein>
<dbReference type="GeneTree" id="ENSGT00390000016499"/>
<dbReference type="InParanoid" id="A0A667YH61"/>
<sequence length="209" mass="22296">KILLLSVYRFSHLSIPLYLHLVKIGAPGHSLRNCSCSTPIQECDEALANLLCSCRTVPRSALPPAGLREPGSLIVWLKETWILEELLNRSMIGHLHLSFCGINPLDSQYLALIGLQTLRIHSSLSSSASTSSSSSFSSSSSSSPPSSSIFHMTVLDVAALNGLSALKAYSVVGPPISTLSQHFPHLPVAVPLPSSAPHNDPTEPVITVL</sequence>
<evidence type="ECO:0000313" key="2">
    <source>
        <dbReference type="Proteomes" id="UP000472263"/>
    </source>
</evidence>
<dbReference type="PANTHER" id="PTHR35658:SF1">
    <property type="entry name" value="CHROMOSOME 21 OPEN READING FRAME 62"/>
    <property type="match status" value="1"/>
</dbReference>
<reference evidence="1" key="1">
    <citation type="submission" date="2019-06" db="EMBL/GenBank/DDBJ databases">
        <authorList>
            <consortium name="Wellcome Sanger Institute Data Sharing"/>
        </authorList>
    </citation>
    <scope>NUCLEOTIDE SEQUENCE [LARGE SCALE GENOMIC DNA]</scope>
</reference>
<keyword evidence="2" id="KW-1185">Reference proteome</keyword>
<dbReference type="AlphaFoldDB" id="A0A667YH61"/>
<name>A0A667YH61_9TELE</name>
<dbReference type="InterPro" id="IPR029250">
    <property type="entry name" value="ECPIP"/>
</dbReference>
<dbReference type="Ensembl" id="ENSMMDT00005030441.1">
    <property type="protein sequence ID" value="ENSMMDP00005029745.1"/>
    <property type="gene ID" value="ENSMMDG00005014125.1"/>
</dbReference>
<evidence type="ECO:0000313" key="1">
    <source>
        <dbReference type="Ensembl" id="ENSMMDP00005029745.1"/>
    </source>
</evidence>
<organism evidence="1 2">
    <name type="scientific">Myripristis murdjan</name>
    <name type="common">pinecone soldierfish</name>
    <dbReference type="NCBI Taxonomy" id="586833"/>
    <lineage>
        <taxon>Eukaryota</taxon>
        <taxon>Metazoa</taxon>
        <taxon>Chordata</taxon>
        <taxon>Craniata</taxon>
        <taxon>Vertebrata</taxon>
        <taxon>Euteleostomi</taxon>
        <taxon>Actinopterygii</taxon>
        <taxon>Neopterygii</taxon>
        <taxon>Teleostei</taxon>
        <taxon>Neoteleostei</taxon>
        <taxon>Acanthomorphata</taxon>
        <taxon>Holocentriformes</taxon>
        <taxon>Holocentridae</taxon>
        <taxon>Myripristis</taxon>
    </lineage>
</organism>
<dbReference type="Proteomes" id="UP000472263">
    <property type="component" value="Chromosome 21"/>
</dbReference>
<dbReference type="Pfam" id="PF15137">
    <property type="entry name" value="ECPIP"/>
    <property type="match status" value="1"/>
</dbReference>
<reference evidence="1" key="2">
    <citation type="submission" date="2025-08" db="UniProtKB">
        <authorList>
            <consortium name="Ensembl"/>
        </authorList>
    </citation>
    <scope>IDENTIFICATION</scope>
</reference>
<reference evidence="1" key="3">
    <citation type="submission" date="2025-09" db="UniProtKB">
        <authorList>
            <consortium name="Ensembl"/>
        </authorList>
    </citation>
    <scope>IDENTIFICATION</scope>
</reference>
<accession>A0A667YH61</accession>